<evidence type="ECO:0000256" key="2">
    <source>
        <dbReference type="ARBA" id="ARBA00004186"/>
    </source>
</evidence>
<dbReference type="InterPro" id="IPR013964">
    <property type="entry name" value="DASH_Ask1"/>
</dbReference>
<evidence type="ECO:0000313" key="18">
    <source>
        <dbReference type="EMBL" id="OKO93442.1"/>
    </source>
</evidence>
<evidence type="ECO:0000256" key="17">
    <source>
        <dbReference type="SAM" id="MobiDB-lite"/>
    </source>
</evidence>
<organism evidence="18 19">
    <name type="scientific">Penicillium subrubescens</name>
    <dbReference type="NCBI Taxonomy" id="1316194"/>
    <lineage>
        <taxon>Eukaryota</taxon>
        <taxon>Fungi</taxon>
        <taxon>Dikarya</taxon>
        <taxon>Ascomycota</taxon>
        <taxon>Pezizomycotina</taxon>
        <taxon>Eurotiomycetes</taxon>
        <taxon>Eurotiomycetidae</taxon>
        <taxon>Eurotiales</taxon>
        <taxon>Aspergillaceae</taxon>
        <taxon>Penicillium</taxon>
    </lineage>
</organism>
<keyword evidence="7" id="KW-0963">Cytoplasm</keyword>
<evidence type="ECO:0000256" key="16">
    <source>
        <dbReference type="ARBA" id="ARBA00023328"/>
    </source>
</evidence>
<dbReference type="STRING" id="1316194.A0A1Q5SZT1"/>
<feature type="compositionally biased region" description="Acidic residues" evidence="17">
    <location>
        <begin position="87"/>
        <end position="104"/>
    </location>
</feature>
<keyword evidence="10" id="KW-0498">Mitosis</keyword>
<keyword evidence="16" id="KW-0137">Centromere</keyword>
<evidence type="ECO:0000256" key="14">
    <source>
        <dbReference type="ARBA" id="ARBA00023242"/>
    </source>
</evidence>
<comment type="caution">
    <text evidence="18">The sequence shown here is derived from an EMBL/GenBank/DDBJ whole genome shotgun (WGS) entry which is preliminary data.</text>
</comment>
<gene>
    <name evidence="18" type="ORF">PENSUB_12505</name>
</gene>
<keyword evidence="14" id="KW-0539">Nucleus</keyword>
<keyword evidence="12" id="KW-0995">Kinetochore</keyword>
<evidence type="ECO:0000256" key="13">
    <source>
        <dbReference type="ARBA" id="ARBA00023212"/>
    </source>
</evidence>
<evidence type="ECO:0000256" key="10">
    <source>
        <dbReference type="ARBA" id="ARBA00022776"/>
    </source>
</evidence>
<proteinExistence type="inferred from homology"/>
<dbReference type="GO" id="GO:0008608">
    <property type="term" value="P:attachment of spindle microtubules to kinetochore"/>
    <property type="evidence" value="ECO:0007669"/>
    <property type="project" value="InterPro"/>
</dbReference>
<accession>A0A1Q5SZT1</accession>
<feature type="compositionally biased region" description="Acidic residues" evidence="17">
    <location>
        <begin position="363"/>
        <end position="373"/>
    </location>
</feature>
<feature type="compositionally biased region" description="Polar residues" evidence="17">
    <location>
        <begin position="163"/>
        <end position="174"/>
    </location>
</feature>
<keyword evidence="15" id="KW-0131">Cell cycle</keyword>
<dbReference type="GO" id="GO:0042729">
    <property type="term" value="C:DASH complex"/>
    <property type="evidence" value="ECO:0007669"/>
    <property type="project" value="InterPro"/>
</dbReference>
<dbReference type="EMBL" id="MNBE01000725">
    <property type="protein sequence ID" value="OKO93442.1"/>
    <property type="molecule type" value="Genomic_DNA"/>
</dbReference>
<dbReference type="PANTHER" id="PTHR28200">
    <property type="entry name" value="DASH COMPLEX SUBUNIT ASK1"/>
    <property type="match status" value="1"/>
</dbReference>
<comment type="similarity">
    <text evidence="4">Belongs to the DASH complex ASK1 family.</text>
</comment>
<evidence type="ECO:0000256" key="11">
    <source>
        <dbReference type="ARBA" id="ARBA00022829"/>
    </source>
</evidence>
<evidence type="ECO:0000256" key="8">
    <source>
        <dbReference type="ARBA" id="ARBA00022618"/>
    </source>
</evidence>
<dbReference type="GO" id="GO:0072686">
    <property type="term" value="C:mitotic spindle"/>
    <property type="evidence" value="ECO:0007669"/>
    <property type="project" value="InterPro"/>
</dbReference>
<evidence type="ECO:0000256" key="5">
    <source>
        <dbReference type="ARBA" id="ARBA00014520"/>
    </source>
</evidence>
<name>A0A1Q5SZT1_9EURO</name>
<evidence type="ECO:0000256" key="7">
    <source>
        <dbReference type="ARBA" id="ARBA00022490"/>
    </source>
</evidence>
<dbReference type="AlphaFoldDB" id="A0A1Q5SZT1"/>
<keyword evidence="19" id="KW-1185">Reference proteome</keyword>
<feature type="compositionally biased region" description="Polar residues" evidence="17">
    <location>
        <begin position="191"/>
        <end position="200"/>
    </location>
</feature>
<evidence type="ECO:0000256" key="6">
    <source>
        <dbReference type="ARBA" id="ARBA00022454"/>
    </source>
</evidence>
<reference evidence="18 19" key="1">
    <citation type="submission" date="2016-10" db="EMBL/GenBank/DDBJ databases">
        <title>Genome sequence of the ascomycete fungus Penicillium subrubescens.</title>
        <authorList>
            <person name="De Vries R.P."/>
            <person name="Peng M."/>
            <person name="Dilokpimol A."/>
            <person name="Hilden K."/>
            <person name="Makela M.R."/>
            <person name="Grigoriev I."/>
            <person name="Riley R."/>
            <person name="Granchi Z."/>
        </authorList>
    </citation>
    <scope>NUCLEOTIDE SEQUENCE [LARGE SCALE GENOMIC DNA]</scope>
    <source>
        <strain evidence="18 19">CBS 132785</strain>
    </source>
</reference>
<dbReference type="GO" id="GO:0005874">
    <property type="term" value="C:microtubule"/>
    <property type="evidence" value="ECO:0007669"/>
    <property type="project" value="UniProtKB-KW"/>
</dbReference>
<feature type="region of interest" description="Disordered" evidence="17">
    <location>
        <begin position="292"/>
        <end position="382"/>
    </location>
</feature>
<evidence type="ECO:0000256" key="4">
    <source>
        <dbReference type="ARBA" id="ARBA00010731"/>
    </source>
</evidence>
<evidence type="ECO:0000256" key="12">
    <source>
        <dbReference type="ARBA" id="ARBA00022838"/>
    </source>
</evidence>
<evidence type="ECO:0000256" key="1">
    <source>
        <dbReference type="ARBA" id="ARBA00004123"/>
    </source>
</evidence>
<evidence type="ECO:0000313" key="19">
    <source>
        <dbReference type="Proteomes" id="UP000186955"/>
    </source>
</evidence>
<keyword evidence="6" id="KW-0158">Chromosome</keyword>
<dbReference type="GO" id="GO:0051301">
    <property type="term" value="P:cell division"/>
    <property type="evidence" value="ECO:0007669"/>
    <property type="project" value="UniProtKB-KW"/>
</dbReference>
<protein>
    <recommendedName>
        <fullName evidence="5">DASH complex subunit ASK1</fullName>
    </recommendedName>
</protein>
<comment type="subcellular location">
    <subcellularLocation>
        <location evidence="3">Chromosome</location>
        <location evidence="3">Centromere</location>
        <location evidence="3">Kinetochore</location>
    </subcellularLocation>
    <subcellularLocation>
        <location evidence="2">Cytoplasm</location>
        <location evidence="2">Cytoskeleton</location>
        <location evidence="2">Spindle</location>
    </subcellularLocation>
    <subcellularLocation>
        <location evidence="1">Nucleus</location>
    </subcellularLocation>
</comment>
<evidence type="ECO:0000256" key="9">
    <source>
        <dbReference type="ARBA" id="ARBA00022701"/>
    </source>
</evidence>
<dbReference type="PANTHER" id="PTHR28200:SF1">
    <property type="entry name" value="DASH COMPLEX SUBUNIT ASK1"/>
    <property type="match status" value="1"/>
</dbReference>
<evidence type="ECO:0000256" key="3">
    <source>
        <dbReference type="ARBA" id="ARBA00004629"/>
    </source>
</evidence>
<evidence type="ECO:0000256" key="15">
    <source>
        <dbReference type="ARBA" id="ARBA00023306"/>
    </source>
</evidence>
<keyword evidence="11" id="KW-0159">Chromosome partition</keyword>
<feature type="region of interest" description="Disordered" evidence="17">
    <location>
        <begin position="82"/>
        <end position="218"/>
    </location>
</feature>
<dbReference type="OrthoDB" id="5573898at2759"/>
<dbReference type="Pfam" id="PF08655">
    <property type="entry name" value="DASH_Ask1"/>
    <property type="match status" value="1"/>
</dbReference>
<feature type="region of interest" description="Disordered" evidence="17">
    <location>
        <begin position="409"/>
        <end position="439"/>
    </location>
</feature>
<dbReference type="Proteomes" id="UP000186955">
    <property type="component" value="Unassembled WGS sequence"/>
</dbReference>
<keyword evidence="9" id="KW-0493">Microtubule</keyword>
<keyword evidence="8" id="KW-0132">Cell division</keyword>
<sequence length="439" mass="48423">MAHQSAQSRRPLTLTEELEKLEQSITLTLQEIDHNFSQAHRIVTTSILPLVEQYTEHSRDVWEGAKFWKQFFEASANVSLSGYEERPDGDETVQETTATEEELSADVTQSTDVDETDQSYETPSSRRQGTHAGHGDDIDLTELAISSHSTPRGPGQTADEDMTISSIERSSSYENLRKQINEAKAPFDMPDSSTLPSTPGRQPFFPPDASVTPMSSPFIPPASSTKYAYASATRGDSQYQKPSDPVLHRVLDKTYRVQATPLGKGYRNIGHGTSTHSKFAVTPKAAASTSRYALDDSPISSPEPEAPRLHSEIFSSPIKGVPDTPGTNRKRRTSSNRARVTPKPGTSVLTPAKKYGGHQPVWDSDDDFDDEDFGPSPPKTMQFHIPQSRLMKTPAKEASKRIVTDLLETAGAGDLTDDIDNDQSPSVIRRTERLEDDTF</sequence>
<keyword evidence="13" id="KW-0206">Cytoskeleton</keyword>
<dbReference type="GO" id="GO:0044732">
    <property type="term" value="C:mitotic spindle pole body"/>
    <property type="evidence" value="ECO:0007669"/>
    <property type="project" value="TreeGrafter"/>
</dbReference>